<accession>A0AAD6IYW3</accession>
<evidence type="ECO:0000313" key="2">
    <source>
        <dbReference type="EMBL" id="KAJ6261036.1"/>
    </source>
</evidence>
<evidence type="ECO:0000313" key="3">
    <source>
        <dbReference type="Proteomes" id="UP001221413"/>
    </source>
</evidence>
<comment type="caution">
    <text evidence="2">The sequence shown here is derived from an EMBL/GenBank/DDBJ whole genome shotgun (WGS) entry which is preliminary data.</text>
</comment>
<protein>
    <submittedName>
        <fullName evidence="2">Uncharacterized protein</fullName>
    </submittedName>
</protein>
<feature type="compositionally biased region" description="Basic and acidic residues" evidence="1">
    <location>
        <begin position="1"/>
        <end position="10"/>
    </location>
</feature>
<feature type="region of interest" description="Disordered" evidence="1">
    <location>
        <begin position="1"/>
        <end position="20"/>
    </location>
</feature>
<proteinExistence type="predicted"/>
<organism evidence="2 3">
    <name type="scientific">Drechslerella dactyloides</name>
    <name type="common">Nematode-trapping fungus</name>
    <name type="synonym">Arthrobotrys dactyloides</name>
    <dbReference type="NCBI Taxonomy" id="74499"/>
    <lineage>
        <taxon>Eukaryota</taxon>
        <taxon>Fungi</taxon>
        <taxon>Dikarya</taxon>
        <taxon>Ascomycota</taxon>
        <taxon>Pezizomycotina</taxon>
        <taxon>Orbiliomycetes</taxon>
        <taxon>Orbiliales</taxon>
        <taxon>Orbiliaceae</taxon>
        <taxon>Drechslerella</taxon>
    </lineage>
</organism>
<name>A0AAD6IYW3_DREDA</name>
<keyword evidence="3" id="KW-1185">Reference proteome</keyword>
<reference evidence="2" key="1">
    <citation type="submission" date="2023-01" db="EMBL/GenBank/DDBJ databases">
        <title>The chitinases involved in constricting ring structure development in the nematode-trapping fungus Drechslerella dactyloides.</title>
        <authorList>
            <person name="Wang R."/>
            <person name="Zhang L."/>
            <person name="Tang P."/>
            <person name="Li S."/>
            <person name="Liang L."/>
        </authorList>
    </citation>
    <scope>NUCLEOTIDE SEQUENCE</scope>
    <source>
        <strain evidence="2">YMF1.00031</strain>
    </source>
</reference>
<dbReference type="AlphaFoldDB" id="A0AAD6IYW3"/>
<sequence>MESTKTRGSNEELIVSDNETRGCWPDGQHIYVSSKNGDSVLSRTLHATDPTQPQRKKPVIPQVRQYEHWSLAQENAANSIRDEQAENMRNNLCLLGVDLPDSILEKITVSSWRMAPMERFLAEHSEATQVFAENNTK</sequence>
<dbReference type="EMBL" id="JAQGDS010000004">
    <property type="protein sequence ID" value="KAJ6261036.1"/>
    <property type="molecule type" value="Genomic_DNA"/>
</dbReference>
<gene>
    <name evidence="2" type="ORF">Dda_3701</name>
</gene>
<dbReference type="Proteomes" id="UP001221413">
    <property type="component" value="Unassembled WGS sequence"/>
</dbReference>
<evidence type="ECO:0000256" key="1">
    <source>
        <dbReference type="SAM" id="MobiDB-lite"/>
    </source>
</evidence>